<feature type="domain" description="Amidohydrolase-related" evidence="2">
    <location>
        <begin position="58"/>
        <end position="436"/>
    </location>
</feature>
<evidence type="ECO:0000313" key="4">
    <source>
        <dbReference type="Proteomes" id="UP001205843"/>
    </source>
</evidence>
<dbReference type="InterPro" id="IPR011059">
    <property type="entry name" value="Metal-dep_hydrolase_composite"/>
</dbReference>
<reference evidence="3" key="1">
    <citation type="submission" date="2022-03" db="EMBL/GenBank/DDBJ databases">
        <title>Genomic Encyclopedia of Type Strains, Phase III (KMG-III): the genomes of soil and plant-associated and newly described type strains.</title>
        <authorList>
            <person name="Whitman W."/>
        </authorList>
    </citation>
    <scope>NUCLEOTIDE SEQUENCE</scope>
    <source>
        <strain evidence="3">ANL 6-2</strain>
    </source>
</reference>
<evidence type="ECO:0000259" key="2">
    <source>
        <dbReference type="Pfam" id="PF01979"/>
    </source>
</evidence>
<dbReference type="GO" id="GO:0008892">
    <property type="term" value="F:guanine deaminase activity"/>
    <property type="evidence" value="ECO:0007669"/>
    <property type="project" value="UniProtKB-EC"/>
</dbReference>
<protein>
    <submittedName>
        <fullName evidence="3">Guanine deaminase</fullName>
        <ecNumber evidence="3">3.5.4.3</ecNumber>
    </submittedName>
</protein>
<dbReference type="Proteomes" id="UP001205843">
    <property type="component" value="Unassembled WGS sequence"/>
</dbReference>
<dbReference type="InterPro" id="IPR006680">
    <property type="entry name" value="Amidohydro-rel"/>
</dbReference>
<keyword evidence="4" id="KW-1185">Reference proteome</keyword>
<dbReference type="AlphaFoldDB" id="A0AAE3KA05"/>
<dbReference type="Gene3D" id="2.30.40.10">
    <property type="entry name" value="Urease, subunit C, domain 1"/>
    <property type="match status" value="1"/>
</dbReference>
<dbReference type="SUPFAM" id="SSF51338">
    <property type="entry name" value="Composite domain of metallo-dependent hydrolases"/>
    <property type="match status" value="2"/>
</dbReference>
<dbReference type="InterPro" id="IPR032466">
    <property type="entry name" value="Metal_Hydrolase"/>
</dbReference>
<proteinExistence type="inferred from homology"/>
<sequence>MHAAQSVVIRGGRVMDIAHRGAPLLDILVLDGVIHEIGPPGLAAPAGVVEVDATDRLLIPGLVNGHTHAHGALGKGLVPDRSTLELFLTMVPALSGNRSLEDKYLTAQLAACEMVRKGCTTCMDLFAEFPLPTVEGVDAVARAYGDVGMRAVIAPMMADRTLYQALPGLMDALPEGLREEVAGLSMAPHEASLEASERILRDWSHDTSRIRPALAPTIPMHCSDAFLQGCDRLARDHGVSLQTHLAESKSQAIRGMERYGRTLTAHLEELGLLGPHLSAAHGVWLDDDDMARLAHHGSAVVHNPLSNLRLGSGLAPLRSMLDRGMTVGLGTDAANTSDTQNMFEVTRIASYLSRIQLPDHDRWLGSDEVLRLATEGSAQALGFGDSIGRLAVGAHADIVFLRLDHIDYWPLRDPVMQVVNTESGGAVDSVMVDGRLILDHGRFTTIDEARLRADVERAVERLDPASEGAMAFAHRVREFVGAFCVANTCSHYHVERRLDPHS</sequence>
<accession>A0AAE3KA05</accession>
<dbReference type="EC" id="3.5.4.3" evidence="3"/>
<dbReference type="PANTHER" id="PTHR43794:SF5">
    <property type="entry name" value="CHLOROHYDROLASE FAMILY PROTEIN"/>
    <property type="match status" value="1"/>
</dbReference>
<dbReference type="InterPro" id="IPR050287">
    <property type="entry name" value="MTA/SAH_deaminase"/>
</dbReference>
<organism evidence="3 4">
    <name type="scientific">Natronocella acetinitrilica</name>
    <dbReference type="NCBI Taxonomy" id="414046"/>
    <lineage>
        <taxon>Bacteria</taxon>
        <taxon>Pseudomonadati</taxon>
        <taxon>Pseudomonadota</taxon>
        <taxon>Gammaproteobacteria</taxon>
        <taxon>Chromatiales</taxon>
        <taxon>Ectothiorhodospiraceae</taxon>
        <taxon>Natronocella</taxon>
    </lineage>
</organism>
<dbReference type="SUPFAM" id="SSF51556">
    <property type="entry name" value="Metallo-dependent hydrolases"/>
    <property type="match status" value="1"/>
</dbReference>
<keyword evidence="3" id="KW-0378">Hydrolase</keyword>
<dbReference type="PANTHER" id="PTHR43794">
    <property type="entry name" value="AMINOHYDROLASE SSNA-RELATED"/>
    <property type="match status" value="1"/>
</dbReference>
<gene>
    <name evidence="3" type="ORF">J2T57_000612</name>
</gene>
<dbReference type="Gene3D" id="3.20.20.140">
    <property type="entry name" value="Metal-dependent hydrolases"/>
    <property type="match status" value="1"/>
</dbReference>
<comment type="caution">
    <text evidence="3">The sequence shown here is derived from an EMBL/GenBank/DDBJ whole genome shotgun (WGS) entry which is preliminary data.</text>
</comment>
<dbReference type="Pfam" id="PF01979">
    <property type="entry name" value="Amidohydro_1"/>
    <property type="match status" value="1"/>
</dbReference>
<evidence type="ECO:0000256" key="1">
    <source>
        <dbReference type="ARBA" id="ARBA00006745"/>
    </source>
</evidence>
<name>A0AAE3KA05_9GAMM</name>
<comment type="similarity">
    <text evidence="1">Belongs to the metallo-dependent hydrolases superfamily. ATZ/TRZ family.</text>
</comment>
<dbReference type="EMBL" id="JALJXV010000001">
    <property type="protein sequence ID" value="MCP1673520.1"/>
    <property type="molecule type" value="Genomic_DNA"/>
</dbReference>
<dbReference type="RefSeq" id="WP_253474004.1">
    <property type="nucleotide sequence ID" value="NZ_JALJXV010000001.1"/>
</dbReference>
<evidence type="ECO:0000313" key="3">
    <source>
        <dbReference type="EMBL" id="MCP1673520.1"/>
    </source>
</evidence>